<dbReference type="InterPro" id="IPR057326">
    <property type="entry name" value="KR_dom"/>
</dbReference>
<dbReference type="InterPro" id="IPR020904">
    <property type="entry name" value="Sc_DH/Rdtase_CS"/>
</dbReference>
<dbReference type="InterPro" id="IPR051468">
    <property type="entry name" value="Fungal_SecMetab_SDRs"/>
</dbReference>
<dbReference type="GO" id="GO:0016491">
    <property type="term" value="F:oxidoreductase activity"/>
    <property type="evidence" value="ECO:0007669"/>
    <property type="project" value="UniProtKB-KW"/>
</dbReference>
<dbReference type="OrthoDB" id="7289984at2759"/>
<dbReference type="PRINTS" id="PR00081">
    <property type="entry name" value="GDHRDH"/>
</dbReference>
<dbReference type="GO" id="GO:0005737">
    <property type="term" value="C:cytoplasm"/>
    <property type="evidence" value="ECO:0007669"/>
    <property type="project" value="TreeGrafter"/>
</dbReference>
<dbReference type="Proteomes" id="UP000311382">
    <property type="component" value="Unassembled WGS sequence"/>
</dbReference>
<evidence type="ECO:0000256" key="2">
    <source>
        <dbReference type="ARBA" id="ARBA00022857"/>
    </source>
</evidence>
<accession>A0A5C5FZC7</accession>
<dbReference type="PROSITE" id="PS00061">
    <property type="entry name" value="ADH_SHORT"/>
    <property type="match status" value="1"/>
</dbReference>
<evidence type="ECO:0000313" key="6">
    <source>
        <dbReference type="Proteomes" id="UP000311382"/>
    </source>
</evidence>
<dbReference type="CDD" id="cd05325">
    <property type="entry name" value="carb_red_sniffer_like_SDR_c"/>
    <property type="match status" value="1"/>
</dbReference>
<evidence type="ECO:0000256" key="1">
    <source>
        <dbReference type="ARBA" id="ARBA00006484"/>
    </source>
</evidence>
<dbReference type="Gene3D" id="3.40.50.720">
    <property type="entry name" value="NAD(P)-binding Rossmann-like Domain"/>
    <property type="match status" value="1"/>
</dbReference>
<comment type="similarity">
    <text evidence="1">Belongs to the short-chain dehydrogenases/reductases (SDR) family.</text>
</comment>
<dbReference type="EMBL" id="SOZI01000040">
    <property type="protein sequence ID" value="TNY21589.1"/>
    <property type="molecule type" value="Genomic_DNA"/>
</dbReference>
<keyword evidence="6" id="KW-1185">Reference proteome</keyword>
<dbReference type="InterPro" id="IPR002347">
    <property type="entry name" value="SDR_fam"/>
</dbReference>
<dbReference type="PANTHER" id="PTHR43544:SF7">
    <property type="entry name" value="NADB-LER2"/>
    <property type="match status" value="1"/>
</dbReference>
<feature type="domain" description="Ketoreductase" evidence="4">
    <location>
        <begin position="4"/>
        <end position="201"/>
    </location>
</feature>
<dbReference type="PANTHER" id="PTHR43544">
    <property type="entry name" value="SHORT-CHAIN DEHYDROGENASE/REDUCTASE"/>
    <property type="match status" value="1"/>
</dbReference>
<dbReference type="InterPro" id="IPR036291">
    <property type="entry name" value="NAD(P)-bd_dom_sf"/>
</dbReference>
<proteinExistence type="inferred from homology"/>
<reference evidence="5 6" key="1">
    <citation type="submission" date="2019-03" db="EMBL/GenBank/DDBJ databases">
        <title>Rhodosporidium diobovatum UCD-FST 08-225 genome sequencing, assembly, and annotation.</title>
        <authorList>
            <person name="Fakankun I.U."/>
            <person name="Fristensky B."/>
            <person name="Levin D.B."/>
        </authorList>
    </citation>
    <scope>NUCLEOTIDE SEQUENCE [LARGE SCALE GENOMIC DNA]</scope>
    <source>
        <strain evidence="5 6">UCD-FST 08-225</strain>
    </source>
</reference>
<keyword evidence="2" id="KW-0521">NADP</keyword>
<protein>
    <submittedName>
        <fullName evidence="5">Dehydrogenase</fullName>
    </submittedName>
</protein>
<dbReference type="SMART" id="SM00822">
    <property type="entry name" value="PKS_KR"/>
    <property type="match status" value="1"/>
</dbReference>
<organism evidence="5 6">
    <name type="scientific">Rhodotorula diobovata</name>
    <dbReference type="NCBI Taxonomy" id="5288"/>
    <lineage>
        <taxon>Eukaryota</taxon>
        <taxon>Fungi</taxon>
        <taxon>Dikarya</taxon>
        <taxon>Basidiomycota</taxon>
        <taxon>Pucciniomycotina</taxon>
        <taxon>Microbotryomycetes</taxon>
        <taxon>Sporidiobolales</taxon>
        <taxon>Sporidiobolaceae</taxon>
        <taxon>Rhodotorula</taxon>
    </lineage>
</organism>
<sequence>MSTFTYLITGASRSLGLGYTRALLAARPEARVVAAARNPSSAPDLQALAKEDANKDRVYLLQLDVEDKEQVAKAAKELEASGFLQNGLDALIHNAGVALNHQVKPSQLEPEHVLDNLNVNVFGVLNVNKAFLPLLGKGKGKQVFSLSSVCASLEQWGNNVMTPAYSVSKAALNMWMSKLAAELGPKGYTVIMFHPGYVQTDMNQSKGDITTEEAADLAVKNVFLAAKPELNGAFLRYSGEKMPW</sequence>
<dbReference type="AlphaFoldDB" id="A0A5C5FZC7"/>
<comment type="caution">
    <text evidence="5">The sequence shown here is derived from an EMBL/GenBank/DDBJ whole genome shotgun (WGS) entry which is preliminary data.</text>
</comment>
<name>A0A5C5FZC7_9BASI</name>
<evidence type="ECO:0000256" key="3">
    <source>
        <dbReference type="ARBA" id="ARBA00023002"/>
    </source>
</evidence>
<keyword evidence="3" id="KW-0560">Oxidoreductase</keyword>
<dbReference type="Pfam" id="PF00106">
    <property type="entry name" value="adh_short"/>
    <property type="match status" value="1"/>
</dbReference>
<evidence type="ECO:0000259" key="4">
    <source>
        <dbReference type="SMART" id="SM00822"/>
    </source>
</evidence>
<evidence type="ECO:0000313" key="5">
    <source>
        <dbReference type="EMBL" id="TNY21589.1"/>
    </source>
</evidence>
<dbReference type="SUPFAM" id="SSF51735">
    <property type="entry name" value="NAD(P)-binding Rossmann-fold domains"/>
    <property type="match status" value="1"/>
</dbReference>
<gene>
    <name evidence="5" type="ORF">DMC30DRAFT_194684</name>
</gene>